<dbReference type="AlphaFoldDB" id="A0AAE3JBP4"/>
<evidence type="ECO:0000256" key="9">
    <source>
        <dbReference type="HAMAP-Rule" id="MF_00110"/>
    </source>
</evidence>
<gene>
    <name evidence="9 13" type="primary">aroB</name>
    <name evidence="13" type="ORF">LKD48_04995</name>
</gene>
<feature type="binding site" evidence="9">
    <location>
        <position position="155"/>
    </location>
    <ligand>
        <name>NAD(+)</name>
        <dbReference type="ChEBI" id="CHEBI:57540"/>
    </ligand>
</feature>
<feature type="binding site" evidence="9">
    <location>
        <begin position="133"/>
        <end position="134"/>
    </location>
    <ligand>
        <name>NAD(+)</name>
        <dbReference type="ChEBI" id="CHEBI:57540"/>
    </ligand>
</feature>
<comment type="function">
    <text evidence="9">Catalyzes the conversion of 3-deoxy-D-arabino-heptulosonate 7-phosphate (DAHP) to dehydroquinate (DHQ).</text>
</comment>
<evidence type="ECO:0000256" key="8">
    <source>
        <dbReference type="ARBA" id="ARBA00023285"/>
    </source>
</evidence>
<dbReference type="GO" id="GO:0009073">
    <property type="term" value="P:aromatic amino acid family biosynthetic process"/>
    <property type="evidence" value="ECO:0007669"/>
    <property type="project" value="UniProtKB-KW"/>
</dbReference>
<dbReference type="GO" id="GO:0003856">
    <property type="term" value="F:3-dehydroquinate synthase activity"/>
    <property type="evidence" value="ECO:0007669"/>
    <property type="project" value="UniProtKB-UniRule"/>
</dbReference>
<keyword evidence="7 9" id="KW-0456">Lyase</keyword>
<evidence type="ECO:0000313" key="14">
    <source>
        <dbReference type="Proteomes" id="UP001198200"/>
    </source>
</evidence>
<dbReference type="PIRSF" id="PIRSF001455">
    <property type="entry name" value="DHQ_synth"/>
    <property type="match status" value="1"/>
</dbReference>
<dbReference type="FunFam" id="3.40.50.1970:FF:000007">
    <property type="entry name" value="Pentafunctional AROM polypeptide"/>
    <property type="match status" value="1"/>
</dbReference>
<proteinExistence type="inferred from homology"/>
<dbReference type="HAMAP" id="MF_00110">
    <property type="entry name" value="DHQ_synthase"/>
    <property type="match status" value="1"/>
</dbReference>
<dbReference type="InterPro" id="IPR016037">
    <property type="entry name" value="DHQ_synth_AroB"/>
</dbReference>
<keyword evidence="4 9" id="KW-0547">Nucleotide-binding</keyword>
<evidence type="ECO:0000259" key="12">
    <source>
        <dbReference type="Pfam" id="PF24621"/>
    </source>
</evidence>
<feature type="binding site" evidence="9">
    <location>
        <position position="251"/>
    </location>
    <ligand>
        <name>Zn(2+)</name>
        <dbReference type="ChEBI" id="CHEBI:29105"/>
    </ligand>
</feature>
<dbReference type="SUPFAM" id="SSF56796">
    <property type="entry name" value="Dehydroquinate synthase-like"/>
    <property type="match status" value="1"/>
</dbReference>
<dbReference type="Gene3D" id="1.20.1090.10">
    <property type="entry name" value="Dehydroquinate synthase-like - alpha domain"/>
    <property type="match status" value="1"/>
</dbReference>
<keyword evidence="3 9" id="KW-0479">Metal-binding</keyword>
<comment type="catalytic activity">
    <reaction evidence="9">
        <text>7-phospho-2-dehydro-3-deoxy-D-arabino-heptonate = 3-dehydroquinate + phosphate</text>
        <dbReference type="Rhea" id="RHEA:21968"/>
        <dbReference type="ChEBI" id="CHEBI:32364"/>
        <dbReference type="ChEBI" id="CHEBI:43474"/>
        <dbReference type="ChEBI" id="CHEBI:58394"/>
        <dbReference type="EC" id="4.2.3.4"/>
    </reaction>
</comment>
<keyword evidence="6 9" id="KW-0520">NAD</keyword>
<keyword evidence="14" id="KW-1185">Reference proteome</keyword>
<dbReference type="InterPro" id="IPR030960">
    <property type="entry name" value="DHQS/DOIS_N"/>
</dbReference>
<comment type="cofactor">
    <cofactor evidence="1 9">
        <name>NAD(+)</name>
        <dbReference type="ChEBI" id="CHEBI:57540"/>
    </cofactor>
</comment>
<feature type="domain" description="3-dehydroquinate synthase C-terminal" evidence="12">
    <location>
        <begin position="185"/>
        <end position="327"/>
    </location>
</feature>
<keyword evidence="9" id="KW-0963">Cytoplasm</keyword>
<reference evidence="13 14" key="1">
    <citation type="submission" date="2021-10" db="EMBL/GenBank/DDBJ databases">
        <title>Anaerobic single-cell dispensing facilitates the cultivation of human gut bacteria.</title>
        <authorList>
            <person name="Afrizal A."/>
        </authorList>
    </citation>
    <scope>NUCLEOTIDE SEQUENCE [LARGE SCALE GENOMIC DNA]</scope>
    <source>
        <strain evidence="13 14">CLA-AA-H224</strain>
    </source>
</reference>
<name>A0AAE3JBP4_9FIRM</name>
<feature type="binding site" evidence="9">
    <location>
        <position position="188"/>
    </location>
    <ligand>
        <name>Zn(2+)</name>
        <dbReference type="ChEBI" id="CHEBI:29105"/>
    </ligand>
</feature>
<dbReference type="GO" id="GO:0000166">
    <property type="term" value="F:nucleotide binding"/>
    <property type="evidence" value="ECO:0007669"/>
    <property type="project" value="UniProtKB-KW"/>
</dbReference>
<evidence type="ECO:0000256" key="10">
    <source>
        <dbReference type="NCBIfam" id="TIGR01357"/>
    </source>
</evidence>
<evidence type="ECO:0000259" key="11">
    <source>
        <dbReference type="Pfam" id="PF01761"/>
    </source>
</evidence>
<dbReference type="PANTHER" id="PTHR43622:SF1">
    <property type="entry name" value="3-DEHYDROQUINATE SYNTHASE"/>
    <property type="match status" value="1"/>
</dbReference>
<dbReference type="InterPro" id="IPR030963">
    <property type="entry name" value="DHQ_synth_fam"/>
</dbReference>
<organism evidence="13 14">
    <name type="scientific">Anthropogastromicrobium aceti</name>
    <dbReference type="NCBI Taxonomy" id="2981768"/>
    <lineage>
        <taxon>Bacteria</taxon>
        <taxon>Bacillati</taxon>
        <taxon>Bacillota</taxon>
        <taxon>Clostridia</taxon>
        <taxon>Lachnospirales</taxon>
        <taxon>Lachnospiraceae</taxon>
        <taxon>Anthropogastromicrobium</taxon>
    </lineage>
</organism>
<evidence type="ECO:0000256" key="1">
    <source>
        <dbReference type="ARBA" id="ARBA00001911"/>
    </source>
</evidence>
<dbReference type="NCBIfam" id="TIGR01357">
    <property type="entry name" value="aroB"/>
    <property type="match status" value="1"/>
</dbReference>
<comment type="cofactor">
    <cofactor evidence="2">
        <name>Zn(2+)</name>
        <dbReference type="ChEBI" id="CHEBI:29105"/>
    </cofactor>
</comment>
<feature type="binding site" evidence="9">
    <location>
        <position position="146"/>
    </location>
    <ligand>
        <name>NAD(+)</name>
        <dbReference type="ChEBI" id="CHEBI:57540"/>
    </ligand>
</feature>
<evidence type="ECO:0000256" key="6">
    <source>
        <dbReference type="ARBA" id="ARBA00023027"/>
    </source>
</evidence>
<dbReference type="Gene3D" id="3.40.50.1970">
    <property type="match status" value="1"/>
</dbReference>
<dbReference type="GO" id="GO:0005737">
    <property type="term" value="C:cytoplasm"/>
    <property type="evidence" value="ECO:0007669"/>
    <property type="project" value="UniProtKB-SubCell"/>
</dbReference>
<keyword evidence="8 9" id="KW-0170">Cobalt</keyword>
<dbReference type="RefSeq" id="WP_308731394.1">
    <property type="nucleotide sequence ID" value="NZ_JAJEQN010000009.1"/>
</dbReference>
<dbReference type="Pfam" id="PF24621">
    <property type="entry name" value="DHQS_C"/>
    <property type="match status" value="1"/>
</dbReference>
<evidence type="ECO:0000256" key="3">
    <source>
        <dbReference type="ARBA" id="ARBA00022723"/>
    </source>
</evidence>
<keyword evidence="5 9" id="KW-0862">Zinc</keyword>
<comment type="caution">
    <text evidence="13">The sequence shown here is derived from an EMBL/GenBank/DDBJ whole genome shotgun (WGS) entry which is preliminary data.</text>
</comment>
<comment type="cofactor">
    <cofactor evidence="9">
        <name>Co(2+)</name>
        <dbReference type="ChEBI" id="CHEBI:48828"/>
    </cofactor>
    <cofactor evidence="9">
        <name>Zn(2+)</name>
        <dbReference type="ChEBI" id="CHEBI:29105"/>
    </cofactor>
    <text evidence="9">Binds 1 divalent metal cation per subunit. Can use either Co(2+) or Zn(2+).</text>
</comment>
<evidence type="ECO:0000256" key="2">
    <source>
        <dbReference type="ARBA" id="ARBA00001947"/>
    </source>
</evidence>
<dbReference type="GO" id="GO:0046872">
    <property type="term" value="F:metal ion binding"/>
    <property type="evidence" value="ECO:0007669"/>
    <property type="project" value="UniProtKB-KW"/>
</dbReference>
<accession>A0AAE3JBP4</accession>
<dbReference type="Proteomes" id="UP001198200">
    <property type="component" value="Unassembled WGS sequence"/>
</dbReference>
<keyword evidence="9" id="KW-0057">Aromatic amino acid biosynthesis</keyword>
<feature type="binding site" evidence="9">
    <location>
        <position position="267"/>
    </location>
    <ligand>
        <name>Zn(2+)</name>
        <dbReference type="ChEBI" id="CHEBI:29105"/>
    </ligand>
</feature>
<dbReference type="Pfam" id="PF01761">
    <property type="entry name" value="DHQ_synthase"/>
    <property type="match status" value="1"/>
</dbReference>
<dbReference type="GO" id="GO:0008652">
    <property type="term" value="P:amino acid biosynthetic process"/>
    <property type="evidence" value="ECO:0007669"/>
    <property type="project" value="UniProtKB-KW"/>
</dbReference>
<protein>
    <recommendedName>
        <fullName evidence="9 10">3-dehydroquinate synthase</fullName>
        <shortName evidence="9">DHQS</shortName>
        <ecNumber evidence="9 10">4.2.3.4</ecNumber>
    </recommendedName>
</protein>
<dbReference type="CDD" id="cd08195">
    <property type="entry name" value="DHQS"/>
    <property type="match status" value="1"/>
</dbReference>
<dbReference type="PANTHER" id="PTHR43622">
    <property type="entry name" value="3-DEHYDROQUINATE SYNTHASE"/>
    <property type="match status" value="1"/>
</dbReference>
<comment type="similarity">
    <text evidence="9">Belongs to the sugar phosphate cyclases superfamily. Dehydroquinate synthase family.</text>
</comment>
<evidence type="ECO:0000256" key="5">
    <source>
        <dbReference type="ARBA" id="ARBA00022833"/>
    </source>
</evidence>
<dbReference type="InterPro" id="IPR056179">
    <property type="entry name" value="DHQS_C"/>
</dbReference>
<keyword evidence="9" id="KW-0028">Amino-acid biosynthesis</keyword>
<dbReference type="InterPro" id="IPR050071">
    <property type="entry name" value="Dehydroquinate_synthase"/>
</dbReference>
<dbReference type="EC" id="4.2.3.4" evidence="9 10"/>
<comment type="pathway">
    <text evidence="9">Metabolic intermediate biosynthesis; chorismate biosynthesis; chorismate from D-erythrose 4-phosphate and phosphoenolpyruvate: step 2/7.</text>
</comment>
<comment type="caution">
    <text evidence="9">Lacks conserved residue(s) required for the propagation of feature annotation.</text>
</comment>
<dbReference type="EMBL" id="JAJEQN010000009">
    <property type="protein sequence ID" value="MCC2221004.1"/>
    <property type="molecule type" value="Genomic_DNA"/>
</dbReference>
<evidence type="ECO:0000313" key="13">
    <source>
        <dbReference type="EMBL" id="MCC2221004.1"/>
    </source>
</evidence>
<dbReference type="GO" id="GO:0009423">
    <property type="term" value="P:chorismate biosynthetic process"/>
    <property type="evidence" value="ECO:0007669"/>
    <property type="project" value="UniProtKB-UniRule"/>
</dbReference>
<feature type="domain" description="3-dehydroquinate synthase N-terminal" evidence="11">
    <location>
        <begin position="71"/>
        <end position="182"/>
    </location>
</feature>
<sequence>MSKSLMINNQAHEPIYEIVFETAFEKLAEKVKQIGLEGRKVCIVMDSNTSHLYGEKVRKVLEPVSAKVISFQFPAGELHKTLDVVRDIYKELIESHFDRKDYLAALGGGVVGDITGFAAATYLRGISFIQIPTTLLSQSDSSVGGKTGVDFDGYKNMVGAFCMPKLVYMNVSTLSTMDERDYLSGMGEVVKHGLIRDKKFFDWLKINHEKICSQDNETLIEMDYHNCRIKGEVVEEDPTEQGIRSLLNFGHTLGHAIEKQKAGELYHGECVSIGAAAAAYISMKRGYLTKDELQTVLDAFTSFKLPITVTGVDKEAALAATKSDKKMQGNQIRFILLKSLGEAVVDKTVTMDEMREALDFVCQDA</sequence>
<comment type="subcellular location">
    <subcellularLocation>
        <location evidence="9">Cytoplasm</location>
    </subcellularLocation>
</comment>
<feature type="binding site" evidence="9">
    <location>
        <begin position="109"/>
        <end position="113"/>
    </location>
    <ligand>
        <name>NAD(+)</name>
        <dbReference type="ChEBI" id="CHEBI:57540"/>
    </ligand>
</feature>
<feature type="binding site" evidence="9">
    <location>
        <begin position="173"/>
        <end position="176"/>
    </location>
    <ligand>
        <name>NAD(+)</name>
        <dbReference type="ChEBI" id="CHEBI:57540"/>
    </ligand>
</feature>
<evidence type="ECO:0000256" key="7">
    <source>
        <dbReference type="ARBA" id="ARBA00023239"/>
    </source>
</evidence>
<evidence type="ECO:0000256" key="4">
    <source>
        <dbReference type="ARBA" id="ARBA00022741"/>
    </source>
</evidence>